<feature type="domain" description="FAD-binding PCMH-type" evidence="11">
    <location>
        <begin position="12"/>
        <end position="197"/>
    </location>
</feature>
<evidence type="ECO:0000259" key="11">
    <source>
        <dbReference type="PROSITE" id="PS51387"/>
    </source>
</evidence>
<dbReference type="InterPro" id="IPR008274">
    <property type="entry name" value="AldOxase/xan_DH_MoCoBD1"/>
</dbReference>
<feature type="binding site" evidence="9">
    <location>
        <position position="187"/>
    </location>
    <ligand>
        <name>FAD</name>
        <dbReference type="ChEBI" id="CHEBI:57692"/>
    </ligand>
</feature>
<dbReference type="Pfam" id="PF00941">
    <property type="entry name" value="FAD_binding_5"/>
    <property type="match status" value="1"/>
</dbReference>
<dbReference type="PANTHER" id="PTHR45444:SF3">
    <property type="entry name" value="XANTHINE DEHYDROGENASE"/>
    <property type="match status" value="1"/>
</dbReference>
<keyword evidence="9" id="KW-0285">Flavoprotein</keyword>
<dbReference type="FunFam" id="3.90.1170.50:FF:000001">
    <property type="entry name" value="Aldehyde oxidase 1"/>
    <property type="match status" value="1"/>
</dbReference>
<dbReference type="Gene3D" id="3.30.365.10">
    <property type="entry name" value="Aldehyde oxidase/xanthine dehydrogenase, molybdopterin binding domain"/>
    <property type="match status" value="4"/>
</dbReference>
<dbReference type="FunFam" id="3.30.465.10:FF:000004">
    <property type="entry name" value="Xanthine dehydrogenase/oxidase"/>
    <property type="match status" value="1"/>
</dbReference>
<dbReference type="GO" id="GO:0071949">
    <property type="term" value="F:FAD binding"/>
    <property type="evidence" value="ECO:0007669"/>
    <property type="project" value="InterPro"/>
</dbReference>
<dbReference type="InterPro" id="IPR000674">
    <property type="entry name" value="Ald_Oxase/Xan_DH_a/b"/>
</dbReference>
<dbReference type="AlphaFoldDB" id="A0A8P0PHV1"/>
<evidence type="ECO:0000256" key="2">
    <source>
        <dbReference type="ARBA" id="ARBA00022714"/>
    </source>
</evidence>
<evidence type="ECO:0000256" key="1">
    <source>
        <dbReference type="ARBA" id="ARBA00001974"/>
    </source>
</evidence>
<dbReference type="Gene3D" id="3.30.465.10">
    <property type="match status" value="1"/>
</dbReference>
<keyword evidence="6" id="KW-0411">Iron-sulfur</keyword>
<dbReference type="SUPFAM" id="SSF56176">
    <property type="entry name" value="FAD-binding/transporter-associated domain-like"/>
    <property type="match status" value="1"/>
</dbReference>
<keyword evidence="4" id="KW-0560">Oxidoreductase</keyword>
<name>A0A8P0PHV1_CANLF</name>
<evidence type="ECO:0000256" key="9">
    <source>
        <dbReference type="PIRSR" id="PIRSR000127-2"/>
    </source>
</evidence>
<feature type="binding site" evidence="9">
    <location>
        <begin position="40"/>
        <end position="47"/>
    </location>
    <ligand>
        <name>FAD</name>
        <dbReference type="ChEBI" id="CHEBI:57692"/>
    </ligand>
</feature>
<dbReference type="InterPro" id="IPR036683">
    <property type="entry name" value="CO_DH_flav_C_dom_sf"/>
</dbReference>
<reference evidence="12" key="2">
    <citation type="submission" date="2025-08" db="UniProtKB">
        <authorList>
            <consortium name="Ensembl"/>
        </authorList>
    </citation>
    <scope>IDENTIFICATION</scope>
</reference>
<feature type="binding site" evidence="10">
    <location>
        <position position="768"/>
    </location>
    <ligand>
        <name>Mo-molybdopterin</name>
        <dbReference type="ChEBI" id="CHEBI:71302"/>
    </ligand>
    <ligandPart>
        <name>Mo</name>
        <dbReference type="ChEBI" id="CHEBI:28685"/>
    </ligandPart>
</feature>
<evidence type="ECO:0000256" key="7">
    <source>
        <dbReference type="ARBA" id="ARBA00034078"/>
    </source>
</evidence>
<comment type="cofactor">
    <cofactor evidence="7">
        <name>[2Fe-2S] cluster</name>
        <dbReference type="ChEBI" id="CHEBI:190135"/>
    </cofactor>
</comment>
<dbReference type="Proteomes" id="UP000002254">
    <property type="component" value="Chromosome 37"/>
</dbReference>
<feature type="active site" description="Proton acceptor" evidence="8">
    <location>
        <position position="942"/>
    </location>
</feature>
<comment type="cofactor">
    <cofactor evidence="10">
        <name>Mo-molybdopterin</name>
        <dbReference type="ChEBI" id="CHEBI:71302"/>
    </cofactor>
    <text evidence="10">Binds 1 Mo-molybdopterin (Mo-MPT) cofactor per subunit.</text>
</comment>
<feature type="binding site" evidence="9">
    <location>
        <position position="143"/>
    </location>
    <ligand>
        <name>FAD</name>
        <dbReference type="ChEBI" id="CHEBI:57692"/>
    </ligand>
</feature>
<keyword evidence="5" id="KW-0408">Iron</keyword>
<proteinExistence type="predicted"/>
<dbReference type="InterPro" id="IPR016208">
    <property type="entry name" value="Ald_Oxase/xanthine_DH-like"/>
</dbReference>
<dbReference type="InterPro" id="IPR046867">
    <property type="entry name" value="AldOxase/xan_DH_MoCoBD2"/>
</dbReference>
<keyword evidence="10" id="KW-0500">Molybdenum</keyword>
<dbReference type="InterPro" id="IPR016167">
    <property type="entry name" value="FAD-bd_PCMH_sub1"/>
</dbReference>
<dbReference type="FunFam" id="3.30.43.10:FF:000001">
    <property type="entry name" value="Xanthine dehydrogenase/oxidase"/>
    <property type="match status" value="1"/>
</dbReference>
<dbReference type="InterPro" id="IPR016166">
    <property type="entry name" value="FAD-bd_PCMH"/>
</dbReference>
<keyword evidence="3 10" id="KW-0479">Metal-binding</keyword>
<feature type="binding site" evidence="10">
    <location>
        <position position="605"/>
    </location>
    <ligand>
        <name>Mo-molybdopterin</name>
        <dbReference type="ChEBI" id="CHEBI:71302"/>
    </ligand>
    <ligandPart>
        <name>Mo</name>
        <dbReference type="ChEBI" id="CHEBI:28685"/>
    </ligandPart>
</feature>
<keyword evidence="2" id="KW-0001">2Fe-2S</keyword>
<accession>A0A8P0PHV1</accession>
<evidence type="ECO:0000256" key="10">
    <source>
        <dbReference type="PIRSR" id="PIRSR000127-3"/>
    </source>
</evidence>
<dbReference type="InterPro" id="IPR016169">
    <property type="entry name" value="FAD-bd_PCMH_sub2"/>
</dbReference>
<dbReference type="Pfam" id="PF20256">
    <property type="entry name" value="MoCoBD_2"/>
    <property type="match status" value="1"/>
</dbReference>
<dbReference type="PIRSF" id="PIRSF000127">
    <property type="entry name" value="Xanthine_DH"/>
    <property type="match status" value="1"/>
</dbReference>
<dbReference type="SMART" id="SM01008">
    <property type="entry name" value="Ald_Xan_dh_C"/>
    <property type="match status" value="1"/>
</dbReference>
<dbReference type="Gene3D" id="3.30.43.10">
    <property type="entry name" value="Uridine Diphospho-n-acetylenolpyruvylglucosamine Reductase, domain 2"/>
    <property type="match status" value="1"/>
</dbReference>
<feature type="binding site" evidence="10">
    <location>
        <position position="531"/>
    </location>
    <ligand>
        <name>Mo-molybdopterin</name>
        <dbReference type="ChEBI" id="CHEBI:71302"/>
    </ligand>
    <ligandPart>
        <name>Mo</name>
        <dbReference type="ChEBI" id="CHEBI:28685"/>
    </ligandPart>
</feature>
<dbReference type="GO" id="GO:0005506">
    <property type="term" value="F:iron ion binding"/>
    <property type="evidence" value="ECO:0007669"/>
    <property type="project" value="InterPro"/>
</dbReference>
<feature type="binding site" evidence="9">
    <location>
        <position position="201"/>
    </location>
    <ligand>
        <name>FAD</name>
        <dbReference type="ChEBI" id="CHEBI:57692"/>
    </ligand>
</feature>
<sequence>MAEKQPQRTKIFSGDRMIWISPVTLKELLEAKFNYPQAPVVMGNTSVGPEVKFKGVFHPVIISPDRIEELNFANCSHNGLALGAGLSLTQVKDILGETIQNSPEEKTQMYQALLKHLGTLAGSQIRNMASLGGHIMSRHLDSDLNPLLAMGNCTLNLLSKKGKQQVPLNGDFLRRCPNTDLKPEEILISVNIPYSRKPSFRQAQQQQNALAIVNSGMRVFFGEGGDIIRHLSISRRRWSNHYLCLALGGKVEFKRTLISSFLFKFYLEVSQMLKRMVNGTDHILAFPELRAMVIPKVEATTSTIKDRQLPQDTIGHAIMHLSGIKHATGEAIYCDDMPTVDRELFLTFVTSSGAHAKIVSIDLSEALSLPGVVDVVTEEHLHGVNSLCQKEKLLVTEEVFCAGQLICVVIADSEVQAKQAAKRMKIIYQDLKPLILTIKEAIQHNSFKPEKKLEYGNVDEAFKMVDQILEGEIHMGGQEHFYMKTQSMLVVPKGEDQEIPKYIQDIVASTLKLPVNKVMCHDLVKRIGGAFGAEDTVGRFWPGFGLKSQEGKIGMKGCESYHTNSGFPQVIEMGLLKMENAYKFPNLRCRAWACRTNLPSNTALRGSGFPQAGLITGSCTTEVAARCGLPPPQPQKEIGQTPYKQEINPKNLTQCWKERMAMSSYSLRKAAVEKFNSENYWKKKGLAVVPLKFPIGLGSVAAGQVSCCLGSHLPGGSVLVTHGGIKMGQGVHTKMIQVVSRELRMPMSNIHLHGTSTETVPNTNISGGSVVVDLNGLAVKVKIIAMASKSLASPGTWVEGLNHLTALLKNSVSSRGYESNMNGETGEVHPFKYFVFGAAYSEVETDYLTGARKNTRTDIVMDVGCSINPALDIGQIEGVFIRGMGLYTIEELNYSPQGVLYTRGPNQYKIPAICDIPTELHISLLLLSQSSNTLYSSKGLGESGIFLGCSVFFAIHDAVKVAQQERGLSGPLKLNSPLTPEKIKMACEDKFTKMIPKDKPGSYVLWNIPI</sequence>
<dbReference type="InterPro" id="IPR002346">
    <property type="entry name" value="Mopterin_DH_FAD-bd"/>
</dbReference>
<protein>
    <recommendedName>
        <fullName evidence="11">FAD-binding PCMH-type domain-containing protein</fullName>
    </recommendedName>
</protein>
<comment type="cofactor">
    <cofactor evidence="1 9">
        <name>FAD</name>
        <dbReference type="ChEBI" id="CHEBI:57692"/>
    </cofactor>
</comment>
<dbReference type="SUPFAM" id="SSF56003">
    <property type="entry name" value="Molybdenum cofactor-binding domain"/>
    <property type="match status" value="1"/>
</dbReference>
<dbReference type="FunFam" id="3.30.365.10:FF:000004">
    <property type="entry name" value="Xanthine dehydrogenase oxidase"/>
    <property type="match status" value="1"/>
</dbReference>
<evidence type="ECO:0000313" key="12">
    <source>
        <dbReference type="Ensembl" id="ENSCAFP00000068531.1"/>
    </source>
</evidence>
<dbReference type="SUPFAM" id="SSF54665">
    <property type="entry name" value="CO dehydrogenase molybdoprotein N-domain-like"/>
    <property type="match status" value="1"/>
</dbReference>
<evidence type="ECO:0000256" key="8">
    <source>
        <dbReference type="PIRSR" id="PIRSR000127-1"/>
    </source>
</evidence>
<dbReference type="InterPro" id="IPR037165">
    <property type="entry name" value="AldOxase/xan_DH_Mopterin-bd_sf"/>
</dbReference>
<dbReference type="PROSITE" id="PS51387">
    <property type="entry name" value="FAD_PCMH"/>
    <property type="match status" value="1"/>
</dbReference>
<dbReference type="InterPro" id="IPR036318">
    <property type="entry name" value="FAD-bd_PCMH-like_sf"/>
</dbReference>
<evidence type="ECO:0000256" key="5">
    <source>
        <dbReference type="ARBA" id="ARBA00023004"/>
    </source>
</evidence>
<evidence type="ECO:0000256" key="6">
    <source>
        <dbReference type="ARBA" id="ARBA00023014"/>
    </source>
</evidence>
<dbReference type="GO" id="GO:0051537">
    <property type="term" value="F:2 iron, 2 sulfur cluster binding"/>
    <property type="evidence" value="ECO:0007669"/>
    <property type="project" value="UniProtKB-KW"/>
</dbReference>
<dbReference type="InterPro" id="IPR036856">
    <property type="entry name" value="Ald_Oxase/Xan_DH_a/b_sf"/>
</dbReference>
<evidence type="ECO:0000313" key="13">
    <source>
        <dbReference type="Proteomes" id="UP000002254"/>
    </source>
</evidence>
<dbReference type="SUPFAM" id="SSF55447">
    <property type="entry name" value="CO dehydrogenase flavoprotein C-terminal domain-like"/>
    <property type="match status" value="1"/>
</dbReference>
<evidence type="ECO:0000256" key="4">
    <source>
        <dbReference type="ARBA" id="ARBA00023002"/>
    </source>
</evidence>
<dbReference type="Pfam" id="PF01315">
    <property type="entry name" value="Ald_Xan_dh_C"/>
    <property type="match status" value="1"/>
</dbReference>
<dbReference type="Ensembl" id="ENSCAFT00000097707.1">
    <property type="protein sequence ID" value="ENSCAFP00000068531.1"/>
    <property type="gene ID" value="ENSCAFG00000052648.1"/>
</dbReference>
<organism evidence="12 13">
    <name type="scientific">Canis lupus familiaris</name>
    <name type="common">Dog</name>
    <name type="synonym">Canis familiaris</name>
    <dbReference type="NCBI Taxonomy" id="9615"/>
    <lineage>
        <taxon>Eukaryota</taxon>
        <taxon>Metazoa</taxon>
        <taxon>Chordata</taxon>
        <taxon>Craniata</taxon>
        <taxon>Vertebrata</taxon>
        <taxon>Euteleostomi</taxon>
        <taxon>Mammalia</taxon>
        <taxon>Eutheria</taxon>
        <taxon>Laurasiatheria</taxon>
        <taxon>Carnivora</taxon>
        <taxon>Caniformia</taxon>
        <taxon>Canidae</taxon>
        <taxon>Canis</taxon>
    </lineage>
</organism>
<evidence type="ECO:0000256" key="3">
    <source>
        <dbReference type="ARBA" id="ARBA00022723"/>
    </source>
</evidence>
<keyword evidence="9" id="KW-0274">FAD</keyword>
<dbReference type="PANTHER" id="PTHR45444">
    <property type="entry name" value="XANTHINE DEHYDROGENASE"/>
    <property type="match status" value="1"/>
</dbReference>
<dbReference type="Gene3D" id="3.90.1170.50">
    <property type="entry name" value="Aldehyde oxidase/xanthine dehydrogenase, a/b hammerhead"/>
    <property type="match status" value="1"/>
</dbReference>
<dbReference type="Pfam" id="PF02738">
    <property type="entry name" value="MoCoBD_1"/>
    <property type="match status" value="2"/>
</dbReference>
<dbReference type="GO" id="GO:0016491">
    <property type="term" value="F:oxidoreductase activity"/>
    <property type="evidence" value="ECO:0007669"/>
    <property type="project" value="UniProtKB-KW"/>
</dbReference>
<reference evidence="12 13" key="1">
    <citation type="journal article" date="2005" name="Nature">
        <title>Genome sequence, comparative analysis and haplotype structure of the domestic dog.</title>
        <authorList>
            <consortium name="Broad Sequencing Platform"/>
            <person name="Lindblad-Toh K."/>
            <person name="Wade C.M."/>
            <person name="Mikkelsen T.S."/>
            <person name="Karlsson E.K."/>
            <person name="Jaffe D.B."/>
            <person name="Kamal M."/>
            <person name="Clamp M."/>
            <person name="Chang J.L."/>
            <person name="Kulbokas E.J. III"/>
            <person name="Zody M.C."/>
            <person name="Mauceli E."/>
            <person name="Xie X."/>
            <person name="Breen M."/>
            <person name="Wayne R.K."/>
            <person name="Ostrander E.A."/>
            <person name="Ponting C.P."/>
            <person name="Galibert F."/>
            <person name="Smith D.R."/>
            <person name="DeJong P.J."/>
            <person name="Kirkness E."/>
            <person name="Alvarez P."/>
            <person name="Biagi T."/>
            <person name="Brockman W."/>
            <person name="Butler J."/>
            <person name="Chin C.W."/>
            <person name="Cook A."/>
            <person name="Cuff J."/>
            <person name="Daly M.J."/>
            <person name="DeCaprio D."/>
            <person name="Gnerre S."/>
            <person name="Grabherr M."/>
            <person name="Kellis M."/>
            <person name="Kleber M."/>
            <person name="Bardeleben C."/>
            <person name="Goodstadt L."/>
            <person name="Heger A."/>
            <person name="Hitte C."/>
            <person name="Kim L."/>
            <person name="Koepfli K.P."/>
            <person name="Parker H.G."/>
            <person name="Pollinger J.P."/>
            <person name="Searle S.M."/>
            <person name="Sutter N.B."/>
            <person name="Thomas R."/>
            <person name="Webber C."/>
            <person name="Baldwin J."/>
            <person name="Abebe A."/>
            <person name="Abouelleil A."/>
            <person name="Aftuck L."/>
            <person name="Ait-Zahra M."/>
            <person name="Aldredge T."/>
            <person name="Allen N."/>
            <person name="An P."/>
            <person name="Anderson S."/>
            <person name="Antoine C."/>
            <person name="Arachchi H."/>
            <person name="Aslam A."/>
            <person name="Ayotte L."/>
            <person name="Bachantsang P."/>
            <person name="Barry A."/>
            <person name="Bayul T."/>
            <person name="Benamara M."/>
            <person name="Berlin A."/>
            <person name="Bessette D."/>
            <person name="Blitshteyn B."/>
            <person name="Bloom T."/>
            <person name="Blye J."/>
            <person name="Boguslavskiy L."/>
            <person name="Bonnet C."/>
            <person name="Boukhgalter B."/>
            <person name="Brown A."/>
            <person name="Cahill P."/>
            <person name="Calixte N."/>
            <person name="Camarata J."/>
            <person name="Cheshatsang Y."/>
            <person name="Chu J."/>
            <person name="Citroen M."/>
            <person name="Collymore A."/>
            <person name="Cooke P."/>
            <person name="Dawoe T."/>
            <person name="Daza R."/>
            <person name="Decktor K."/>
            <person name="DeGray S."/>
            <person name="Dhargay N."/>
            <person name="Dooley K."/>
            <person name="Dooley K."/>
            <person name="Dorje P."/>
            <person name="Dorjee K."/>
            <person name="Dorris L."/>
            <person name="Duffey N."/>
            <person name="Dupes A."/>
            <person name="Egbiremolen O."/>
            <person name="Elong R."/>
            <person name="Falk J."/>
            <person name="Farina A."/>
            <person name="Faro S."/>
            <person name="Ferguson D."/>
            <person name="Ferreira P."/>
            <person name="Fisher S."/>
            <person name="FitzGerald M."/>
            <person name="Foley K."/>
            <person name="Foley C."/>
            <person name="Franke A."/>
            <person name="Friedrich D."/>
            <person name="Gage D."/>
            <person name="Garber M."/>
            <person name="Gearin G."/>
            <person name="Giannoukos G."/>
            <person name="Goode T."/>
            <person name="Goyette A."/>
            <person name="Graham J."/>
            <person name="Grandbois E."/>
            <person name="Gyaltsen K."/>
            <person name="Hafez N."/>
            <person name="Hagopian D."/>
            <person name="Hagos B."/>
            <person name="Hall J."/>
            <person name="Healy C."/>
            <person name="Hegarty R."/>
            <person name="Honan T."/>
            <person name="Horn A."/>
            <person name="Houde N."/>
            <person name="Hughes L."/>
            <person name="Hunnicutt L."/>
            <person name="Husby M."/>
            <person name="Jester B."/>
            <person name="Jones C."/>
            <person name="Kamat A."/>
            <person name="Kanga B."/>
            <person name="Kells C."/>
            <person name="Khazanovich D."/>
            <person name="Kieu A.C."/>
            <person name="Kisner P."/>
            <person name="Kumar M."/>
            <person name="Lance K."/>
            <person name="Landers T."/>
            <person name="Lara M."/>
            <person name="Lee W."/>
            <person name="Leger J.P."/>
            <person name="Lennon N."/>
            <person name="Leuper L."/>
            <person name="LeVine S."/>
            <person name="Liu J."/>
            <person name="Liu X."/>
            <person name="Lokyitsang Y."/>
            <person name="Lokyitsang T."/>
            <person name="Lui A."/>
            <person name="Macdonald J."/>
            <person name="Major J."/>
            <person name="Marabella R."/>
            <person name="Maru K."/>
            <person name="Matthews C."/>
            <person name="McDonough S."/>
            <person name="Mehta T."/>
            <person name="Meldrim J."/>
            <person name="Melnikov A."/>
            <person name="Meneus L."/>
            <person name="Mihalev A."/>
            <person name="Mihova T."/>
            <person name="Miller K."/>
            <person name="Mittelman R."/>
            <person name="Mlenga V."/>
            <person name="Mulrain L."/>
            <person name="Munson G."/>
            <person name="Navidi A."/>
            <person name="Naylor J."/>
            <person name="Nguyen T."/>
            <person name="Nguyen N."/>
            <person name="Nguyen C."/>
            <person name="Nguyen T."/>
            <person name="Nicol R."/>
            <person name="Norbu N."/>
            <person name="Norbu C."/>
            <person name="Novod N."/>
            <person name="Nyima T."/>
            <person name="Olandt P."/>
            <person name="O'Neill B."/>
            <person name="O'Neill K."/>
            <person name="Osman S."/>
            <person name="Oyono L."/>
            <person name="Patti C."/>
            <person name="Perrin D."/>
            <person name="Phunkhang P."/>
            <person name="Pierre F."/>
            <person name="Priest M."/>
            <person name="Rachupka A."/>
            <person name="Raghuraman S."/>
            <person name="Rameau R."/>
            <person name="Ray V."/>
            <person name="Raymond C."/>
            <person name="Rege F."/>
            <person name="Rise C."/>
            <person name="Rogers J."/>
            <person name="Rogov P."/>
            <person name="Sahalie J."/>
            <person name="Settipalli S."/>
            <person name="Sharpe T."/>
            <person name="Shea T."/>
            <person name="Sheehan M."/>
            <person name="Sherpa N."/>
            <person name="Shi J."/>
            <person name="Shih D."/>
            <person name="Sloan J."/>
            <person name="Smith C."/>
            <person name="Sparrow T."/>
            <person name="Stalker J."/>
            <person name="Stange-Thomann N."/>
            <person name="Stavropoulos S."/>
            <person name="Stone C."/>
            <person name="Stone S."/>
            <person name="Sykes S."/>
            <person name="Tchuinga P."/>
            <person name="Tenzing P."/>
            <person name="Tesfaye S."/>
            <person name="Thoulutsang D."/>
            <person name="Thoulutsang Y."/>
            <person name="Topham K."/>
            <person name="Topping I."/>
            <person name="Tsamla T."/>
            <person name="Vassiliev H."/>
            <person name="Venkataraman V."/>
            <person name="Vo A."/>
            <person name="Wangchuk T."/>
            <person name="Wangdi T."/>
            <person name="Weiand M."/>
            <person name="Wilkinson J."/>
            <person name="Wilson A."/>
            <person name="Yadav S."/>
            <person name="Yang S."/>
            <person name="Yang X."/>
            <person name="Young G."/>
            <person name="Yu Q."/>
            <person name="Zainoun J."/>
            <person name="Zembek L."/>
            <person name="Zimmer A."/>
            <person name="Lander E.S."/>
        </authorList>
    </citation>
    <scope>NUCLEOTIDE SEQUENCE [LARGE SCALE GENOMIC DNA]</scope>
    <source>
        <strain evidence="12">Boxer</strain>
    </source>
</reference>